<dbReference type="EMBL" id="JBHSEF010000025">
    <property type="protein sequence ID" value="MFC4355809.1"/>
    <property type="molecule type" value="Genomic_DNA"/>
</dbReference>
<gene>
    <name evidence="1" type="ORF">ACFO0S_12180</name>
</gene>
<dbReference type="RefSeq" id="WP_378142371.1">
    <property type="nucleotide sequence ID" value="NZ_JBHSEF010000025.1"/>
</dbReference>
<proteinExistence type="predicted"/>
<organism evidence="1 2">
    <name type="scientific">Chryseomicrobium palamuruense</name>
    <dbReference type="NCBI Taxonomy" id="682973"/>
    <lineage>
        <taxon>Bacteria</taxon>
        <taxon>Bacillati</taxon>
        <taxon>Bacillota</taxon>
        <taxon>Bacilli</taxon>
        <taxon>Bacillales</taxon>
        <taxon>Caryophanaceae</taxon>
        <taxon>Chryseomicrobium</taxon>
    </lineage>
</organism>
<dbReference type="InterPro" id="IPR020115">
    <property type="entry name" value="Fin"/>
</dbReference>
<sequence length="74" mass="8515">MIRSRCKHCRQETAAIPYEAFTDVLAQVNQSGSSWQPELMEELPGAWVVDGVCLPCRQAMEQNPLYFTLNKWIQ</sequence>
<dbReference type="Pfam" id="PF10955">
    <property type="entry name" value="Fin"/>
    <property type="match status" value="1"/>
</dbReference>
<evidence type="ECO:0000313" key="2">
    <source>
        <dbReference type="Proteomes" id="UP001595733"/>
    </source>
</evidence>
<reference evidence="2" key="1">
    <citation type="journal article" date="2019" name="Int. J. Syst. Evol. Microbiol.">
        <title>The Global Catalogue of Microorganisms (GCM) 10K type strain sequencing project: providing services to taxonomists for standard genome sequencing and annotation.</title>
        <authorList>
            <consortium name="The Broad Institute Genomics Platform"/>
            <consortium name="The Broad Institute Genome Sequencing Center for Infectious Disease"/>
            <person name="Wu L."/>
            <person name="Ma J."/>
        </authorList>
    </citation>
    <scope>NUCLEOTIDE SEQUENCE [LARGE SCALE GENOMIC DNA]</scope>
    <source>
        <strain evidence="2">CCUG 50353</strain>
    </source>
</reference>
<name>A0ABV8UXN7_9BACL</name>
<keyword evidence="2" id="KW-1185">Reference proteome</keyword>
<accession>A0ABV8UXN7</accession>
<comment type="caution">
    <text evidence="1">The sequence shown here is derived from an EMBL/GenBank/DDBJ whole genome shotgun (WGS) entry which is preliminary data.</text>
</comment>
<evidence type="ECO:0000313" key="1">
    <source>
        <dbReference type="EMBL" id="MFC4355809.1"/>
    </source>
</evidence>
<protein>
    <submittedName>
        <fullName evidence="1">Anti-sigma-F factor Fin</fullName>
    </submittedName>
</protein>
<dbReference type="Proteomes" id="UP001595733">
    <property type="component" value="Unassembled WGS sequence"/>
</dbReference>